<evidence type="ECO:0000313" key="1">
    <source>
        <dbReference type="EMBL" id="WGF39896.1"/>
    </source>
</evidence>
<organism evidence="1 2">
    <name type="scientific">Lysinibacillus capsici</name>
    <dbReference type="NCBI Taxonomy" id="2115968"/>
    <lineage>
        <taxon>Bacteria</taxon>
        <taxon>Bacillati</taxon>
        <taxon>Bacillota</taxon>
        <taxon>Bacilli</taxon>
        <taxon>Bacillales</taxon>
        <taxon>Bacillaceae</taxon>
        <taxon>Lysinibacillus</taxon>
    </lineage>
</organism>
<accession>A0ABY8KLQ0</accession>
<protein>
    <recommendedName>
        <fullName evidence="3">Lipoprotein</fullName>
    </recommendedName>
</protein>
<dbReference type="RefSeq" id="WP_279495561.1">
    <property type="nucleotide sequence ID" value="NZ_CP122283.1"/>
</dbReference>
<name>A0ABY8KLQ0_9BACI</name>
<gene>
    <name evidence="1" type="ORF">QBO96_06420</name>
</gene>
<keyword evidence="2" id="KW-1185">Reference proteome</keyword>
<proteinExistence type="predicted"/>
<sequence>MISWVLKRNVLLIFTILFLTGCSLDETIKEGKSVLEKGEEVLEKGEEVAANLNNKVNKVTSILDGNIREVQNTKVFEEDFTFKELIDNTTQNPIWKNESGDYVTVQAEVNGYDDLEEIILGFPYSEEGISLANAGVFTSIEGAIKVNGQSQEVSGDAVLAILIEIYEKK</sequence>
<dbReference type="PROSITE" id="PS51257">
    <property type="entry name" value="PROKAR_LIPOPROTEIN"/>
    <property type="match status" value="1"/>
</dbReference>
<dbReference type="Proteomes" id="UP001244564">
    <property type="component" value="Chromosome"/>
</dbReference>
<evidence type="ECO:0000313" key="2">
    <source>
        <dbReference type="Proteomes" id="UP001244564"/>
    </source>
</evidence>
<evidence type="ECO:0008006" key="3">
    <source>
        <dbReference type="Google" id="ProtNLM"/>
    </source>
</evidence>
<reference evidence="1 2" key="1">
    <citation type="submission" date="2023-04" db="EMBL/GenBank/DDBJ databases">
        <title>Genomic of Lysinibacillus capsici TSBLM.</title>
        <authorList>
            <person name="Hu X.S."/>
            <person name="Yu C.H."/>
        </authorList>
    </citation>
    <scope>NUCLEOTIDE SEQUENCE [LARGE SCALE GENOMIC DNA]</scope>
    <source>
        <strain evidence="1 2">TSBLM</strain>
    </source>
</reference>
<dbReference type="EMBL" id="CP122283">
    <property type="protein sequence ID" value="WGF39896.1"/>
    <property type="molecule type" value="Genomic_DNA"/>
</dbReference>